<dbReference type="EMBL" id="JABWRS010000001">
    <property type="protein sequence ID" value="MBC3474184.1"/>
    <property type="molecule type" value="Genomic_DNA"/>
</dbReference>
<name>A0ABR6V114_9PSED</name>
<organism evidence="6 7">
    <name type="scientific">Pseudomonas taiwanensis</name>
    <dbReference type="NCBI Taxonomy" id="470150"/>
    <lineage>
        <taxon>Bacteria</taxon>
        <taxon>Pseudomonadati</taxon>
        <taxon>Pseudomonadota</taxon>
        <taxon>Gammaproteobacteria</taxon>
        <taxon>Pseudomonadales</taxon>
        <taxon>Pseudomonadaceae</taxon>
        <taxon>Pseudomonas</taxon>
    </lineage>
</organism>
<comment type="similarity">
    <text evidence="1">Belongs to the LysR transcriptional regulatory family.</text>
</comment>
<accession>A0ABR6V114</accession>
<dbReference type="InterPro" id="IPR036388">
    <property type="entry name" value="WH-like_DNA-bd_sf"/>
</dbReference>
<dbReference type="Pfam" id="PF00126">
    <property type="entry name" value="HTH_1"/>
    <property type="match status" value="1"/>
</dbReference>
<evidence type="ECO:0000256" key="3">
    <source>
        <dbReference type="ARBA" id="ARBA00023125"/>
    </source>
</evidence>
<keyword evidence="4" id="KW-0804">Transcription</keyword>
<dbReference type="PANTHER" id="PTHR30537:SF71">
    <property type="entry name" value="TRANSCRIPTIONAL REGULATORY PROTEIN"/>
    <property type="match status" value="1"/>
</dbReference>
<dbReference type="Proteomes" id="UP000628086">
    <property type="component" value="Unassembled WGS sequence"/>
</dbReference>
<dbReference type="InterPro" id="IPR000847">
    <property type="entry name" value="LysR_HTH_N"/>
</dbReference>
<feature type="domain" description="HTH lysR-type" evidence="5">
    <location>
        <begin position="14"/>
        <end position="66"/>
    </location>
</feature>
<dbReference type="RefSeq" id="WP_023381179.1">
    <property type="nucleotide sequence ID" value="NZ_JABWRR010000016.1"/>
</dbReference>
<dbReference type="InterPro" id="IPR058163">
    <property type="entry name" value="LysR-type_TF_proteobact-type"/>
</dbReference>
<dbReference type="SUPFAM" id="SSF53850">
    <property type="entry name" value="Periplasmic binding protein-like II"/>
    <property type="match status" value="1"/>
</dbReference>
<reference evidence="6 7" key="1">
    <citation type="journal article" date="2020" name="Microorganisms">
        <title>Reliable Identification of Environmental Pseudomonas Isolates Using the rpoD Gene.</title>
        <authorList>
            <consortium name="The Broad Institute Genome Sequencing Platform"/>
            <person name="Girard L."/>
            <person name="Lood C."/>
            <person name="Rokni-Zadeh H."/>
            <person name="van Noort V."/>
            <person name="Lavigne R."/>
            <person name="De Mot R."/>
        </authorList>
    </citation>
    <scope>NUCLEOTIDE SEQUENCE [LARGE SCALE GENOMIC DNA]</scope>
    <source>
        <strain evidence="6 7">RW7P2</strain>
    </source>
</reference>
<dbReference type="Gene3D" id="3.40.190.290">
    <property type="match status" value="1"/>
</dbReference>
<evidence type="ECO:0000313" key="6">
    <source>
        <dbReference type="EMBL" id="MBC3474184.1"/>
    </source>
</evidence>
<keyword evidence="2" id="KW-0805">Transcription regulation</keyword>
<sequence>MQSRIKDINRSGEMEVFAEVVAASTFSEAARRLDMTPSAVSKLIARLEQRLGARLLHRTTRRLELTAEGERFHVESLRILEQIDNAERDVANAACPSGVIHINSNLPFGLHCLTPLIPRFLETYPQITLNLELTDMVVDLLERRADIAIRSGPLKASRLVQRHLGRSRLRTVASPGYLARHGWPRTPAELARHNRLGFGFHRHAQAWVYRDEHGERVEVEPEGNLLVHDGESMRQLCLGGAGVARLANFHVGGDIDAGRLVPLLDGFESDDQQDVLHAVFIGPGRQLPQRVRVFIDFLVEHLDTRYFS</sequence>
<dbReference type="SUPFAM" id="SSF46785">
    <property type="entry name" value="Winged helix' DNA-binding domain"/>
    <property type="match status" value="1"/>
</dbReference>
<dbReference type="InterPro" id="IPR005119">
    <property type="entry name" value="LysR_subst-bd"/>
</dbReference>
<evidence type="ECO:0000256" key="4">
    <source>
        <dbReference type="ARBA" id="ARBA00023163"/>
    </source>
</evidence>
<dbReference type="PROSITE" id="PS50931">
    <property type="entry name" value="HTH_LYSR"/>
    <property type="match status" value="1"/>
</dbReference>
<protein>
    <submittedName>
        <fullName evidence="6">LysR family transcriptional regulator</fullName>
    </submittedName>
</protein>
<dbReference type="Gene3D" id="1.10.10.10">
    <property type="entry name" value="Winged helix-like DNA-binding domain superfamily/Winged helix DNA-binding domain"/>
    <property type="match status" value="1"/>
</dbReference>
<dbReference type="Pfam" id="PF03466">
    <property type="entry name" value="LysR_substrate"/>
    <property type="match status" value="1"/>
</dbReference>
<evidence type="ECO:0000259" key="5">
    <source>
        <dbReference type="PROSITE" id="PS50931"/>
    </source>
</evidence>
<dbReference type="InterPro" id="IPR036390">
    <property type="entry name" value="WH_DNA-bd_sf"/>
</dbReference>
<keyword evidence="3" id="KW-0238">DNA-binding</keyword>
<evidence type="ECO:0000256" key="1">
    <source>
        <dbReference type="ARBA" id="ARBA00009437"/>
    </source>
</evidence>
<dbReference type="PANTHER" id="PTHR30537">
    <property type="entry name" value="HTH-TYPE TRANSCRIPTIONAL REGULATOR"/>
    <property type="match status" value="1"/>
</dbReference>
<gene>
    <name evidence="6" type="ORF">HU747_01110</name>
</gene>
<dbReference type="PRINTS" id="PR00039">
    <property type="entry name" value="HTHLYSR"/>
</dbReference>
<evidence type="ECO:0000256" key="2">
    <source>
        <dbReference type="ARBA" id="ARBA00023015"/>
    </source>
</evidence>
<comment type="caution">
    <text evidence="6">The sequence shown here is derived from an EMBL/GenBank/DDBJ whole genome shotgun (WGS) entry which is preliminary data.</text>
</comment>
<proteinExistence type="inferred from homology"/>
<keyword evidence="7" id="KW-1185">Reference proteome</keyword>
<evidence type="ECO:0000313" key="7">
    <source>
        <dbReference type="Proteomes" id="UP000628086"/>
    </source>
</evidence>